<evidence type="ECO:0000313" key="2">
    <source>
        <dbReference type="Proteomes" id="UP000196102"/>
    </source>
</evidence>
<proteinExistence type="predicted"/>
<protein>
    <submittedName>
        <fullName evidence="1">Uncharacterized protein</fullName>
    </submittedName>
</protein>
<gene>
    <name evidence="1" type="ORF">A9Q93_00430</name>
</gene>
<sequence>MNLKKVYVLIFIALVGIKGISQNNATTLPFTNETSCEINFEPTTTVADLELFAKCFVYKSPEVAAQSTIKSDQINFNKLPLLITNGEFPTVQNSFRQPLILFGEYEPEFINTRTNNLAFFEANRNSVISAGYVIYPSIPKL</sequence>
<reference evidence="2" key="1">
    <citation type="journal article" date="2017" name="Proc. Natl. Acad. Sci. U.S.A.">
        <title>Simulation of Deepwater Horizon oil plume reveals substrate specialization within a complex community of hydrocarbon-degraders.</title>
        <authorList>
            <person name="Hu P."/>
            <person name="Dubinsky E.A."/>
            <person name="Probst A.J."/>
            <person name="Wang J."/>
            <person name="Sieber C.M.K."/>
            <person name="Tom L.M."/>
            <person name="Gardinali P."/>
            <person name="Banfield J.F."/>
            <person name="Atlas R.M."/>
            <person name="Andersen G.L."/>
        </authorList>
    </citation>
    <scope>NUCLEOTIDE SEQUENCE [LARGE SCALE GENOMIC DNA]</scope>
</reference>
<accession>A0A1Z8BGI4</accession>
<organism evidence="1 2">
    <name type="scientific">Nonlabens dokdonensis</name>
    <dbReference type="NCBI Taxonomy" id="328515"/>
    <lineage>
        <taxon>Bacteria</taxon>
        <taxon>Pseudomonadati</taxon>
        <taxon>Bacteroidota</taxon>
        <taxon>Flavobacteriia</taxon>
        <taxon>Flavobacteriales</taxon>
        <taxon>Flavobacteriaceae</taxon>
        <taxon>Nonlabens</taxon>
    </lineage>
</organism>
<dbReference type="Proteomes" id="UP000196102">
    <property type="component" value="Unassembled WGS sequence"/>
</dbReference>
<evidence type="ECO:0000313" key="1">
    <source>
        <dbReference type="EMBL" id="OUS21617.1"/>
    </source>
</evidence>
<dbReference type="AlphaFoldDB" id="A0A1Z8BGI4"/>
<dbReference type="EMBL" id="MAAX01000010">
    <property type="protein sequence ID" value="OUS21617.1"/>
    <property type="molecule type" value="Genomic_DNA"/>
</dbReference>
<comment type="caution">
    <text evidence="1">The sequence shown here is derived from an EMBL/GenBank/DDBJ whole genome shotgun (WGS) entry which is preliminary data.</text>
</comment>
<name>A0A1Z8BGI4_9FLAO</name>